<reference evidence="2 3" key="1">
    <citation type="submission" date="2017-05" db="EMBL/GenBank/DDBJ databases">
        <title>Butyricicoccus porcorum sp. nov. a butyrate-producing bacterium from the swine intestinal tract.</title>
        <authorList>
            <person name="Trachsel J."/>
            <person name="Humphrey S."/>
            <person name="Allen H.K."/>
        </authorList>
    </citation>
    <scope>NUCLEOTIDE SEQUENCE [LARGE SCALE GENOMIC DNA]</scope>
    <source>
        <strain evidence="2">BB10</strain>
    </source>
</reference>
<feature type="signal peptide" evidence="1">
    <location>
        <begin position="1"/>
        <end position="28"/>
    </location>
</feature>
<dbReference type="Proteomes" id="UP000194903">
    <property type="component" value="Unassembled WGS sequence"/>
</dbReference>
<keyword evidence="1" id="KW-0732">Signal</keyword>
<proteinExistence type="predicted"/>
<comment type="caution">
    <text evidence="2">The sequence shown here is derived from an EMBL/GenBank/DDBJ whole genome shotgun (WGS) entry which is preliminary data.</text>
</comment>
<dbReference type="AlphaFoldDB" id="A0A252F1E2"/>
<gene>
    <name evidence="2" type="ORF">CBW42_11945</name>
</gene>
<keyword evidence="3" id="KW-1185">Reference proteome</keyword>
<evidence type="ECO:0008006" key="4">
    <source>
        <dbReference type="Google" id="ProtNLM"/>
    </source>
</evidence>
<sequence length="105" mass="11624">MKKTVIALSLCCAALFSMLLWQQFSAPAVTASEALTAQEQEDKPLYMVRVTDGVLAIYPYGSDTAAEVTDIRLSSLRAYDQKLMQQGFPLYSEQELASFLEDFGS</sequence>
<accession>A0A252F1E2</accession>
<protein>
    <recommendedName>
        <fullName evidence="4">Bypass of forespore C C-terminal domain-containing protein</fullName>
    </recommendedName>
</protein>
<evidence type="ECO:0000313" key="3">
    <source>
        <dbReference type="Proteomes" id="UP000194903"/>
    </source>
</evidence>
<evidence type="ECO:0000256" key="1">
    <source>
        <dbReference type="SAM" id="SignalP"/>
    </source>
</evidence>
<feature type="chain" id="PRO_5012264940" description="Bypass of forespore C C-terminal domain-containing protein" evidence="1">
    <location>
        <begin position="29"/>
        <end position="105"/>
    </location>
</feature>
<organism evidence="2 3">
    <name type="scientific">Butyricicoccus porcorum</name>
    <dbReference type="NCBI Taxonomy" id="1945634"/>
    <lineage>
        <taxon>Bacteria</taxon>
        <taxon>Bacillati</taxon>
        <taxon>Bacillota</taxon>
        <taxon>Clostridia</taxon>
        <taxon>Eubacteriales</taxon>
        <taxon>Butyricicoccaceae</taxon>
        <taxon>Butyricicoccus</taxon>
    </lineage>
</organism>
<dbReference type="EMBL" id="NHOC01000011">
    <property type="protein sequence ID" value="OUM19634.1"/>
    <property type="molecule type" value="Genomic_DNA"/>
</dbReference>
<evidence type="ECO:0000313" key="2">
    <source>
        <dbReference type="EMBL" id="OUM19634.1"/>
    </source>
</evidence>
<name>A0A252F1E2_9FIRM</name>
<dbReference type="RefSeq" id="WP_087021851.1">
    <property type="nucleotide sequence ID" value="NZ_CP178353.1"/>
</dbReference>